<dbReference type="GeneID" id="301039894"/>
<dbReference type="EMBL" id="SISF01000019">
    <property type="protein sequence ID" value="TBN19345.1"/>
    <property type="molecule type" value="Genomic_DNA"/>
</dbReference>
<comment type="subcellular location">
    <subcellularLocation>
        <location evidence="1">Membrane</location>
        <topology evidence="1">Multi-pass membrane protein</topology>
    </subcellularLocation>
</comment>
<keyword evidence="3 5" id="KW-1133">Transmembrane helix</keyword>
<feature type="transmembrane region" description="Helical" evidence="5">
    <location>
        <begin position="66"/>
        <end position="86"/>
    </location>
</feature>
<dbReference type="Pfam" id="PF13564">
    <property type="entry name" value="DoxX_2"/>
    <property type="match status" value="1"/>
</dbReference>
<dbReference type="Proteomes" id="UP000294239">
    <property type="component" value="Unassembled WGS sequence"/>
</dbReference>
<keyword evidence="4 5" id="KW-0472">Membrane</keyword>
<evidence type="ECO:0000313" key="7">
    <source>
        <dbReference type="Proteomes" id="UP000294239"/>
    </source>
</evidence>
<evidence type="ECO:0000256" key="1">
    <source>
        <dbReference type="ARBA" id="ARBA00004141"/>
    </source>
</evidence>
<evidence type="ECO:0000313" key="6">
    <source>
        <dbReference type="EMBL" id="TBN19345.1"/>
    </source>
</evidence>
<sequence length="123" mass="13024">MMVWAGRVISALVVLFLLVDAYTGLFAAQTLKAEMDATGFPANLVPAIGIIALICGVLYAIPATSVIGAVLTTAFLGGAICTHFRVGEILSPPQIVCLVVVVAAWAGLYFRDSRVRQLMPFKV</sequence>
<comment type="caution">
    <text evidence="6">The sequence shown here is derived from an EMBL/GenBank/DDBJ whole genome shotgun (WGS) entry which is preliminary data.</text>
</comment>
<evidence type="ECO:0000256" key="3">
    <source>
        <dbReference type="ARBA" id="ARBA00022989"/>
    </source>
</evidence>
<feature type="transmembrane region" description="Helical" evidence="5">
    <location>
        <begin position="92"/>
        <end position="110"/>
    </location>
</feature>
<proteinExistence type="predicted"/>
<dbReference type="InterPro" id="IPR032808">
    <property type="entry name" value="DoxX"/>
</dbReference>
<name>A0ABY1YE05_9HYPH</name>
<organism evidence="6 7">
    <name type="scientific">Agrobacterium cavarae</name>
    <dbReference type="NCBI Taxonomy" id="2528239"/>
    <lineage>
        <taxon>Bacteria</taxon>
        <taxon>Pseudomonadati</taxon>
        <taxon>Pseudomonadota</taxon>
        <taxon>Alphaproteobacteria</taxon>
        <taxon>Hyphomicrobiales</taxon>
        <taxon>Rhizobiaceae</taxon>
        <taxon>Rhizobium/Agrobacterium group</taxon>
        <taxon>Agrobacterium</taxon>
    </lineage>
</organism>
<keyword evidence="7" id="KW-1185">Reference proteome</keyword>
<reference evidence="6 7" key="1">
    <citation type="submission" date="2019-02" db="EMBL/GenBank/DDBJ databases">
        <title>Current taxonomic status of genus Agrobacterium and description of Agrobacterium cavarae sp. nov. isolated from maize roots.</title>
        <authorList>
            <person name="Flores-Felix J.D."/>
            <person name="Menendez E."/>
            <person name="Ramirez-Bahena M.H."/>
            <person name="Garcia-Fraile P."/>
            <person name="Velazquez E."/>
        </authorList>
    </citation>
    <scope>NUCLEOTIDE SEQUENCE [LARGE SCALE GENOMIC DNA]</scope>
    <source>
        <strain evidence="6 7">RZME10</strain>
    </source>
</reference>
<evidence type="ECO:0000256" key="2">
    <source>
        <dbReference type="ARBA" id="ARBA00022692"/>
    </source>
</evidence>
<accession>A0ABY1YE05</accession>
<evidence type="ECO:0000256" key="5">
    <source>
        <dbReference type="SAM" id="Phobius"/>
    </source>
</evidence>
<keyword evidence="2 5" id="KW-0812">Transmembrane</keyword>
<feature type="transmembrane region" description="Helical" evidence="5">
    <location>
        <begin position="43"/>
        <end position="61"/>
    </location>
</feature>
<protein>
    <submittedName>
        <fullName evidence="6">DoxX family protein</fullName>
    </submittedName>
</protein>
<gene>
    <name evidence="6" type="ORF">EYC79_01705</name>
</gene>
<dbReference type="RefSeq" id="WP_130977009.1">
    <property type="nucleotide sequence ID" value="NZ_SISF01000019.1"/>
</dbReference>
<evidence type="ECO:0000256" key="4">
    <source>
        <dbReference type="ARBA" id="ARBA00023136"/>
    </source>
</evidence>